<feature type="transmembrane region" description="Helical" evidence="6">
    <location>
        <begin position="23"/>
        <end position="45"/>
    </location>
</feature>
<dbReference type="RefSeq" id="WP_204052251.1">
    <property type="nucleotide sequence ID" value="NZ_BOOF01000053.1"/>
</dbReference>
<organism evidence="8 9">
    <name type="scientific">Microbispora siamensis</name>
    <dbReference type="NCBI Taxonomy" id="564413"/>
    <lineage>
        <taxon>Bacteria</taxon>
        <taxon>Bacillati</taxon>
        <taxon>Actinomycetota</taxon>
        <taxon>Actinomycetes</taxon>
        <taxon>Streptosporangiales</taxon>
        <taxon>Streptosporangiaceae</taxon>
        <taxon>Microbispora</taxon>
    </lineage>
</organism>
<feature type="transmembrane region" description="Helical" evidence="6">
    <location>
        <begin position="52"/>
        <end position="74"/>
    </location>
</feature>
<feature type="domain" description="Protein kinase" evidence="7">
    <location>
        <begin position="172"/>
        <end position="420"/>
    </location>
</feature>
<keyword evidence="4" id="KW-0067">ATP-binding</keyword>
<evidence type="ECO:0000256" key="5">
    <source>
        <dbReference type="SAM" id="MobiDB-lite"/>
    </source>
</evidence>
<gene>
    <name evidence="8" type="ORF">Msi02_72270</name>
</gene>
<reference evidence="8 9" key="1">
    <citation type="submission" date="2021-01" db="EMBL/GenBank/DDBJ databases">
        <title>Whole genome shotgun sequence of Microbispora siamensis NBRC 104113.</title>
        <authorList>
            <person name="Komaki H."/>
            <person name="Tamura T."/>
        </authorList>
    </citation>
    <scope>NUCLEOTIDE SEQUENCE [LARGE SCALE GENOMIC DNA]</scope>
    <source>
        <strain evidence="8 9">NBRC 104113</strain>
    </source>
</reference>
<evidence type="ECO:0000256" key="4">
    <source>
        <dbReference type="ARBA" id="ARBA00022840"/>
    </source>
</evidence>
<evidence type="ECO:0000256" key="6">
    <source>
        <dbReference type="SAM" id="Phobius"/>
    </source>
</evidence>
<dbReference type="PANTHER" id="PTHR43289">
    <property type="entry name" value="MITOGEN-ACTIVATED PROTEIN KINASE KINASE KINASE 20-RELATED"/>
    <property type="match status" value="1"/>
</dbReference>
<dbReference type="CDD" id="cd14014">
    <property type="entry name" value="STKc_PknB_like"/>
    <property type="match status" value="1"/>
</dbReference>
<dbReference type="InterPro" id="IPR008271">
    <property type="entry name" value="Ser/Thr_kinase_AS"/>
</dbReference>
<dbReference type="PANTHER" id="PTHR43289:SF34">
    <property type="entry name" value="SERINE_THREONINE-PROTEIN KINASE YBDM-RELATED"/>
    <property type="match status" value="1"/>
</dbReference>
<evidence type="ECO:0000259" key="7">
    <source>
        <dbReference type="PROSITE" id="PS50011"/>
    </source>
</evidence>
<evidence type="ECO:0000313" key="8">
    <source>
        <dbReference type="EMBL" id="GIH66410.1"/>
    </source>
</evidence>
<evidence type="ECO:0000313" key="9">
    <source>
        <dbReference type="Proteomes" id="UP000660454"/>
    </source>
</evidence>
<name>A0ABQ4GYB2_9ACTN</name>
<keyword evidence="6" id="KW-0472">Membrane</keyword>
<feature type="transmembrane region" description="Helical" evidence="6">
    <location>
        <begin position="86"/>
        <end position="106"/>
    </location>
</feature>
<keyword evidence="2" id="KW-0547">Nucleotide-binding</keyword>
<dbReference type="Gene3D" id="1.10.510.10">
    <property type="entry name" value="Transferase(Phosphotransferase) domain 1"/>
    <property type="match status" value="1"/>
</dbReference>
<feature type="region of interest" description="Disordered" evidence="5">
    <location>
        <begin position="125"/>
        <end position="162"/>
    </location>
</feature>
<keyword evidence="1" id="KW-0808">Transferase</keyword>
<dbReference type="Proteomes" id="UP000660454">
    <property type="component" value="Unassembled WGS sequence"/>
</dbReference>
<dbReference type="InterPro" id="IPR011009">
    <property type="entry name" value="Kinase-like_dom_sf"/>
</dbReference>
<keyword evidence="6" id="KW-0812">Transmembrane</keyword>
<dbReference type="SUPFAM" id="SSF56112">
    <property type="entry name" value="Protein kinase-like (PK-like)"/>
    <property type="match status" value="1"/>
</dbReference>
<keyword evidence="3" id="KW-0418">Kinase</keyword>
<comment type="caution">
    <text evidence="8">The sequence shown here is derived from an EMBL/GenBank/DDBJ whole genome shotgun (WGS) entry which is preliminary data.</text>
</comment>
<dbReference type="Pfam" id="PF00069">
    <property type="entry name" value="Pkinase"/>
    <property type="match status" value="1"/>
</dbReference>
<dbReference type="InterPro" id="IPR000719">
    <property type="entry name" value="Prot_kinase_dom"/>
</dbReference>
<evidence type="ECO:0000256" key="3">
    <source>
        <dbReference type="ARBA" id="ARBA00022777"/>
    </source>
</evidence>
<feature type="compositionally biased region" description="Low complexity" evidence="5">
    <location>
        <begin position="140"/>
        <end position="156"/>
    </location>
</feature>
<evidence type="ECO:0000256" key="2">
    <source>
        <dbReference type="ARBA" id="ARBA00022741"/>
    </source>
</evidence>
<keyword evidence="6" id="KW-1133">Transmembrane helix</keyword>
<dbReference type="Gene3D" id="3.30.200.20">
    <property type="entry name" value="Phosphorylase Kinase, domain 1"/>
    <property type="match status" value="1"/>
</dbReference>
<evidence type="ECO:0000256" key="1">
    <source>
        <dbReference type="ARBA" id="ARBA00022679"/>
    </source>
</evidence>
<protein>
    <recommendedName>
        <fullName evidence="7">Protein kinase domain-containing protein</fullName>
    </recommendedName>
</protein>
<dbReference type="PROSITE" id="PS50011">
    <property type="entry name" value="PROTEIN_KINASE_DOM"/>
    <property type="match status" value="1"/>
</dbReference>
<sequence>MLPGPHQPLHTRRSGRKRSGKSVLWALVPLLTCGLGTPFVIGFAAGRLRRRGLTLGAVCYSLGLIAFMVVANLLTGVPSDDWRNTLTAYVWFGTMWAGGTVHAFLLRGKVFPHVTTPAPAPSTYPPAYGAPAPPLPHSPGSPSFGAPSFGMPSSGPQPAPGQASAMAWVGPYALLTKVGEGGQGTVYLGQAPDGQQVAVKILHVRVGPDSGERDAFVREALAARRVPSFATARVIDVGVQGDLAYIVSEYVHGPSLERLVREQGPRDPDGLTRLSISTLAALRGIHNAGIVHRDFKPGNVLLGADGPRVIDFGVAKAMDRLTTSAGTKGTPAFMSPEQVLGQQVGPASDVFSWGSTMYYAATGRLPFDGPSVFAVSQQIMEHSPDLGPVPAALRSPLAAALHKEPHERPTAADLMLALSG</sequence>
<dbReference type="PROSITE" id="PS00108">
    <property type="entry name" value="PROTEIN_KINASE_ST"/>
    <property type="match status" value="1"/>
</dbReference>
<accession>A0ABQ4GYB2</accession>
<dbReference type="EMBL" id="BOOF01000053">
    <property type="protein sequence ID" value="GIH66410.1"/>
    <property type="molecule type" value="Genomic_DNA"/>
</dbReference>
<keyword evidence="9" id="KW-1185">Reference proteome</keyword>
<proteinExistence type="predicted"/>